<dbReference type="PANTHER" id="PTHR34614:SF2">
    <property type="entry name" value="TRANSPOSASE IS4-LIKE DOMAIN-CONTAINING PROTEIN"/>
    <property type="match status" value="1"/>
</dbReference>
<dbReference type="AlphaFoldDB" id="A0A0E3QYM4"/>
<dbReference type="PATRIC" id="fig|1434106.5.peg.403"/>
<protein>
    <submittedName>
        <fullName evidence="1">Mobile element protein</fullName>
    </submittedName>
</protein>
<dbReference type="KEGG" id="mbar:MSBR2_0336"/>
<dbReference type="EMBL" id="CP009530">
    <property type="protein sequence ID" value="AKB56852.1"/>
    <property type="molecule type" value="Genomic_DNA"/>
</dbReference>
<proteinExistence type="predicted"/>
<name>A0A0E3QYM4_METBA</name>
<dbReference type="PANTHER" id="PTHR34614">
    <property type="match status" value="1"/>
</dbReference>
<gene>
    <name evidence="1" type="ORF">MSBR2_0336</name>
</gene>
<evidence type="ECO:0000313" key="1">
    <source>
        <dbReference type="EMBL" id="AKB56852.1"/>
    </source>
</evidence>
<reference evidence="1 2" key="1">
    <citation type="submission" date="2014-07" db="EMBL/GenBank/DDBJ databases">
        <title>Methanogenic archaea and the global carbon cycle.</title>
        <authorList>
            <person name="Henriksen J.R."/>
            <person name="Luke J."/>
            <person name="Reinhart S."/>
            <person name="Benedict M.N."/>
            <person name="Youngblut N.D."/>
            <person name="Metcalf M.E."/>
            <person name="Whitaker R.J."/>
            <person name="Metcalf W.W."/>
        </authorList>
    </citation>
    <scope>NUCLEOTIDE SEQUENCE [LARGE SCALE GENOMIC DNA]</scope>
    <source>
        <strain evidence="1 2">227</strain>
    </source>
</reference>
<organism evidence="1 2">
    <name type="scientific">Methanosarcina barkeri 227</name>
    <dbReference type="NCBI Taxonomy" id="1434106"/>
    <lineage>
        <taxon>Archaea</taxon>
        <taxon>Methanobacteriati</taxon>
        <taxon>Methanobacteriota</taxon>
        <taxon>Stenosarchaea group</taxon>
        <taxon>Methanomicrobia</taxon>
        <taxon>Methanosarcinales</taxon>
        <taxon>Methanosarcinaceae</taxon>
        <taxon>Methanosarcina</taxon>
    </lineage>
</organism>
<accession>A0A0E3QYM4</accession>
<sequence>MVEKNSSRRVKSPSKHTTFLGHLGLIVGVILASNDICLSSEEMLKYYKGQDKVEKEFRFLRSDTFSVSKV</sequence>
<dbReference type="Proteomes" id="UP000033079">
    <property type="component" value="Chromosome"/>
</dbReference>
<dbReference type="HOGENOM" id="CLU_2748134_0_0_2"/>
<evidence type="ECO:0000313" key="2">
    <source>
        <dbReference type="Proteomes" id="UP000033079"/>
    </source>
</evidence>